<dbReference type="Proteomes" id="UP000054248">
    <property type="component" value="Unassembled WGS sequence"/>
</dbReference>
<evidence type="ECO:0000313" key="2">
    <source>
        <dbReference type="EMBL" id="KIO29777.1"/>
    </source>
</evidence>
<gene>
    <name evidence="2" type="ORF">M407DRAFT_69993</name>
</gene>
<dbReference type="InterPro" id="IPR011009">
    <property type="entry name" value="Kinase-like_dom_sf"/>
</dbReference>
<dbReference type="STRING" id="1051891.A0A0C3M7X2"/>
<dbReference type="EMBL" id="KN822978">
    <property type="protein sequence ID" value="KIO29777.1"/>
    <property type="molecule type" value="Genomic_DNA"/>
</dbReference>
<dbReference type="GO" id="GO:0004674">
    <property type="term" value="F:protein serine/threonine kinase activity"/>
    <property type="evidence" value="ECO:0007669"/>
    <property type="project" value="TreeGrafter"/>
</dbReference>
<dbReference type="SUPFAM" id="SSF56112">
    <property type="entry name" value="Protein kinase-like (PK-like)"/>
    <property type="match status" value="1"/>
</dbReference>
<dbReference type="PROSITE" id="PS00108">
    <property type="entry name" value="PROTEIN_KINASE_ST"/>
    <property type="match status" value="1"/>
</dbReference>
<dbReference type="Pfam" id="PF00069">
    <property type="entry name" value="Pkinase"/>
    <property type="match status" value="1"/>
</dbReference>
<dbReference type="AlphaFoldDB" id="A0A0C3M7X2"/>
<dbReference type="HOGENOM" id="CLU_000288_7_18_1"/>
<keyword evidence="3" id="KW-1185">Reference proteome</keyword>
<proteinExistence type="predicted"/>
<dbReference type="InterPro" id="IPR008271">
    <property type="entry name" value="Ser/Thr_kinase_AS"/>
</dbReference>
<dbReference type="SMART" id="SM00220">
    <property type="entry name" value="S_TKc"/>
    <property type="match status" value="1"/>
</dbReference>
<reference evidence="2 3" key="1">
    <citation type="submission" date="2014-04" db="EMBL/GenBank/DDBJ databases">
        <authorList>
            <consortium name="DOE Joint Genome Institute"/>
            <person name="Kuo A."/>
            <person name="Girlanda M."/>
            <person name="Perotto S."/>
            <person name="Kohler A."/>
            <person name="Nagy L.G."/>
            <person name="Floudas D."/>
            <person name="Copeland A."/>
            <person name="Barry K.W."/>
            <person name="Cichocki N."/>
            <person name="Veneault-Fourrey C."/>
            <person name="LaButti K."/>
            <person name="Lindquist E.A."/>
            <person name="Lipzen A."/>
            <person name="Lundell T."/>
            <person name="Morin E."/>
            <person name="Murat C."/>
            <person name="Sun H."/>
            <person name="Tunlid A."/>
            <person name="Henrissat B."/>
            <person name="Grigoriev I.V."/>
            <person name="Hibbett D.S."/>
            <person name="Martin F."/>
            <person name="Nordberg H.P."/>
            <person name="Cantor M.N."/>
            <person name="Hua S.X."/>
        </authorList>
    </citation>
    <scope>NUCLEOTIDE SEQUENCE [LARGE SCALE GENOMIC DNA]</scope>
    <source>
        <strain evidence="2 3">MUT 4182</strain>
    </source>
</reference>
<feature type="non-terminal residue" evidence="2">
    <location>
        <position position="1"/>
    </location>
</feature>
<dbReference type="PROSITE" id="PS50011">
    <property type="entry name" value="PROTEIN_KINASE_DOM"/>
    <property type="match status" value="1"/>
</dbReference>
<dbReference type="OrthoDB" id="4062651at2759"/>
<dbReference type="Gene3D" id="1.10.510.10">
    <property type="entry name" value="Transferase(Phosphotransferase) domain 1"/>
    <property type="match status" value="1"/>
</dbReference>
<evidence type="ECO:0000313" key="3">
    <source>
        <dbReference type="Proteomes" id="UP000054248"/>
    </source>
</evidence>
<organism evidence="2 3">
    <name type="scientific">Tulasnella calospora MUT 4182</name>
    <dbReference type="NCBI Taxonomy" id="1051891"/>
    <lineage>
        <taxon>Eukaryota</taxon>
        <taxon>Fungi</taxon>
        <taxon>Dikarya</taxon>
        <taxon>Basidiomycota</taxon>
        <taxon>Agaricomycotina</taxon>
        <taxon>Agaricomycetes</taxon>
        <taxon>Cantharellales</taxon>
        <taxon>Tulasnellaceae</taxon>
        <taxon>Tulasnella</taxon>
    </lineage>
</organism>
<dbReference type="GO" id="GO:0005524">
    <property type="term" value="F:ATP binding"/>
    <property type="evidence" value="ECO:0007669"/>
    <property type="project" value="InterPro"/>
</dbReference>
<dbReference type="CDD" id="cd00180">
    <property type="entry name" value="PKc"/>
    <property type="match status" value="1"/>
</dbReference>
<name>A0A0C3M7X2_9AGAM</name>
<reference evidence="3" key="2">
    <citation type="submission" date="2015-01" db="EMBL/GenBank/DDBJ databases">
        <title>Evolutionary Origins and Diversification of the Mycorrhizal Mutualists.</title>
        <authorList>
            <consortium name="DOE Joint Genome Institute"/>
            <consortium name="Mycorrhizal Genomics Consortium"/>
            <person name="Kohler A."/>
            <person name="Kuo A."/>
            <person name="Nagy L.G."/>
            <person name="Floudas D."/>
            <person name="Copeland A."/>
            <person name="Barry K.W."/>
            <person name="Cichocki N."/>
            <person name="Veneault-Fourrey C."/>
            <person name="LaButti K."/>
            <person name="Lindquist E.A."/>
            <person name="Lipzen A."/>
            <person name="Lundell T."/>
            <person name="Morin E."/>
            <person name="Murat C."/>
            <person name="Riley R."/>
            <person name="Ohm R."/>
            <person name="Sun H."/>
            <person name="Tunlid A."/>
            <person name="Henrissat B."/>
            <person name="Grigoriev I.V."/>
            <person name="Hibbett D.S."/>
            <person name="Martin F."/>
        </authorList>
    </citation>
    <scope>NUCLEOTIDE SEQUENCE [LARGE SCALE GENOMIC DNA]</scope>
    <source>
        <strain evidence="3">MUT 4182</strain>
    </source>
</reference>
<evidence type="ECO:0000259" key="1">
    <source>
        <dbReference type="PROSITE" id="PS50011"/>
    </source>
</evidence>
<dbReference type="InterPro" id="IPR051681">
    <property type="entry name" value="Ser/Thr_Kinases-Pseudokinases"/>
</dbReference>
<protein>
    <recommendedName>
        <fullName evidence="1">Protein kinase domain-containing protein</fullName>
    </recommendedName>
</protein>
<dbReference type="PANTHER" id="PTHR44329">
    <property type="entry name" value="SERINE/THREONINE-PROTEIN KINASE TNNI3K-RELATED"/>
    <property type="match status" value="1"/>
</dbReference>
<feature type="domain" description="Protein kinase" evidence="1">
    <location>
        <begin position="1"/>
        <end position="168"/>
    </location>
</feature>
<dbReference type="InterPro" id="IPR000719">
    <property type="entry name" value="Prot_kinase_dom"/>
</dbReference>
<sequence>VCQRLARELKIWAKAKHPNVLELIGYHLSEQYDCAQLISLYMKNGNIVEYMERTQAGIEARLGFVRGITLGISYLHSCDPPICHGDLKPLNVLVNDKPDAVLCDFGLAVFIEDSEASSGLTTTRSIKGSLRYMSPELLDDKETKHTLESDIWAWACTIFEVPQLPRSS</sequence>
<accession>A0A0C3M7X2</accession>